<gene>
    <name evidence="2" type="ordered locus">MYPU_2100</name>
</gene>
<proteinExistence type="predicted"/>
<dbReference type="HOGENOM" id="CLU_3045592_0_0_14"/>
<sequence>MDKKLENILEDENKKSSEPVEESASVVGEVKVSNEILDFSSRKRRVKKDSNNDN</sequence>
<name>Q98R00_MYCPU</name>
<dbReference type="RefSeq" id="WP_010925014.1">
    <property type="nucleotide sequence ID" value="NC_002771.1"/>
</dbReference>
<evidence type="ECO:0000256" key="1">
    <source>
        <dbReference type="SAM" id="MobiDB-lite"/>
    </source>
</evidence>
<keyword evidence="3" id="KW-1185">Reference proteome</keyword>
<organism evidence="3">
    <name type="scientific">Mycoplasmopsis pulmonis (strain UAB CTIP)</name>
    <name type="common">Mycoplasma pulmonis</name>
    <dbReference type="NCBI Taxonomy" id="272635"/>
    <lineage>
        <taxon>Bacteria</taxon>
        <taxon>Bacillati</taxon>
        <taxon>Mycoplasmatota</taxon>
        <taxon>Mycoplasmoidales</taxon>
        <taxon>Metamycoplasmataceae</taxon>
        <taxon>Mycoplasmopsis</taxon>
    </lineage>
</organism>
<evidence type="ECO:0000313" key="3">
    <source>
        <dbReference type="Proteomes" id="UP000000528"/>
    </source>
</evidence>
<reference evidence="2 3" key="1">
    <citation type="journal article" date="2001" name="Nucleic Acids Res.">
        <title>The complete genome sequence of the murine respiratory pathogen Mycoplasma pulmonis.</title>
        <authorList>
            <person name="Chambaud I."/>
            <person name="Heilig R."/>
            <person name="Ferris S."/>
            <person name="Barbe V."/>
            <person name="Samson D."/>
            <person name="Galisson F."/>
            <person name="Moszer I."/>
            <person name="Dybvig K."/>
            <person name="Wroblewski H."/>
            <person name="Viari A."/>
            <person name="Rocha E.P.C."/>
            <person name="Blanchard A."/>
        </authorList>
    </citation>
    <scope>NUCLEOTIDE SEQUENCE [LARGE SCALE GENOMIC DNA]</scope>
    <source>
        <strain evidence="2 3">UAB CTIP</strain>
    </source>
</reference>
<evidence type="ECO:0000313" key="2">
    <source>
        <dbReference type="EMBL" id="CAC13383.1"/>
    </source>
</evidence>
<dbReference type="KEGG" id="mpu:MYPU_2100"/>
<feature type="region of interest" description="Disordered" evidence="1">
    <location>
        <begin position="1"/>
        <end position="27"/>
    </location>
</feature>
<dbReference type="Proteomes" id="UP000000528">
    <property type="component" value="Chromosome"/>
</dbReference>
<feature type="compositionally biased region" description="Basic and acidic residues" evidence="1">
    <location>
        <begin position="1"/>
        <end position="18"/>
    </location>
</feature>
<dbReference type="EMBL" id="AL445563">
    <property type="protein sequence ID" value="CAC13383.1"/>
    <property type="molecule type" value="Genomic_DNA"/>
</dbReference>
<accession>Q98R00</accession>
<dbReference type="PIR" id="B90538">
    <property type="entry name" value="B90538"/>
</dbReference>
<dbReference type="AlphaFoldDB" id="Q98R00"/>
<protein>
    <submittedName>
        <fullName evidence="2">Uncharacterized protein</fullName>
    </submittedName>
</protein>